<dbReference type="EMBL" id="JANIGO010000001">
    <property type="protein sequence ID" value="MCQ8895052.1"/>
    <property type="molecule type" value="Genomic_DNA"/>
</dbReference>
<proteinExistence type="predicted"/>
<dbReference type="SUPFAM" id="SSF52172">
    <property type="entry name" value="CheY-like"/>
    <property type="match status" value="1"/>
</dbReference>
<dbReference type="InterPro" id="IPR011006">
    <property type="entry name" value="CheY-like_superfamily"/>
</dbReference>
<gene>
    <name evidence="1" type="ORF">NQT62_01205</name>
</gene>
<organism evidence="1 2">
    <name type="scientific">Limnobacter humi</name>
    <dbReference type="NCBI Taxonomy" id="1778671"/>
    <lineage>
        <taxon>Bacteria</taxon>
        <taxon>Pseudomonadati</taxon>
        <taxon>Pseudomonadota</taxon>
        <taxon>Betaproteobacteria</taxon>
        <taxon>Burkholderiales</taxon>
        <taxon>Burkholderiaceae</taxon>
        <taxon>Limnobacter</taxon>
    </lineage>
</organism>
<reference evidence="1 2" key="1">
    <citation type="submission" date="2022-07" db="EMBL/GenBank/DDBJ databases">
        <authorList>
            <person name="Xamxidin M."/>
            <person name="Wu M."/>
        </authorList>
    </citation>
    <scope>NUCLEOTIDE SEQUENCE [LARGE SCALE GENOMIC DNA]</scope>
    <source>
        <strain evidence="1 2">NBRC 111650</strain>
    </source>
</reference>
<comment type="caution">
    <text evidence="1">The sequence shown here is derived from an EMBL/GenBank/DDBJ whole genome shotgun (WGS) entry which is preliminary data.</text>
</comment>
<accession>A0ABT1WC12</accession>
<name>A0ABT1WC12_9BURK</name>
<keyword evidence="2" id="KW-1185">Reference proteome</keyword>
<sequence>MKPVIFCLEDFEIHRSLLELNLRQLLGDTVTLYFFRSLAQLKACPMRCDVLVADLNVTDSPAENTAEFLKAFAAHTPVIVQSSDLDWPPRLEAEGHGNIVAAEKAGQGPRFEYTLQTWLQTIRRRQATQACEQGALLPNVNLRC</sequence>
<evidence type="ECO:0000313" key="1">
    <source>
        <dbReference type="EMBL" id="MCQ8895052.1"/>
    </source>
</evidence>
<dbReference type="RefSeq" id="WP_256762713.1">
    <property type="nucleotide sequence ID" value="NZ_JANIGO010000001.1"/>
</dbReference>
<evidence type="ECO:0008006" key="3">
    <source>
        <dbReference type="Google" id="ProtNLM"/>
    </source>
</evidence>
<protein>
    <recommendedName>
        <fullName evidence="3">Response regulator</fullName>
    </recommendedName>
</protein>
<evidence type="ECO:0000313" key="2">
    <source>
        <dbReference type="Proteomes" id="UP001204142"/>
    </source>
</evidence>
<dbReference type="Proteomes" id="UP001204142">
    <property type="component" value="Unassembled WGS sequence"/>
</dbReference>